<dbReference type="RefSeq" id="WP_113062542.1">
    <property type="nucleotide sequence ID" value="NZ_UATH01000001.1"/>
</dbReference>
<sequence>MKSMLVISDCHVGTSRTAGVTPSSAAELYMFLLDELERILNENTDKDVFINGDLFDKFTEENFTVEATLNLFIKWIKESGNLLYLCFGNHDKSAKGDKLSSFDLLANVLKFIYPDNVITFESKFTKVRDGVYVIPHCFNQFLFNAELEKALEEPITKGSKLLLHVNYLNPFSAHSDHSLTVDEEQLAALIDHGYQVLGSHEHLSRSLMLRNGTFITNPNFDVTADLLVLGNQTPSSISDCLSSGYAQKDGKKYAHVIHPDNTISRIETWDNKGNFISVDWQELDKVGQEKFIRVEGQVSQAEVEDVFSRIAKFRNKSNAFIVTNAVKVEGLTQNEEDTLDISLESIKAFDVKGEFLKLFTEEEQAVLKEVMGDDH</sequence>
<dbReference type="AlphaFoldDB" id="A0A2X1ULV0"/>
<gene>
    <name evidence="2" type="ORF">NCTC11009_01294</name>
</gene>
<evidence type="ECO:0000259" key="1">
    <source>
        <dbReference type="Pfam" id="PF00149"/>
    </source>
</evidence>
<feature type="domain" description="Calcineurin-like phosphoesterase" evidence="1">
    <location>
        <begin position="5"/>
        <end position="202"/>
    </location>
</feature>
<evidence type="ECO:0000313" key="3">
    <source>
        <dbReference type="Proteomes" id="UP000250242"/>
    </source>
</evidence>
<dbReference type="Pfam" id="PF00149">
    <property type="entry name" value="Metallophos"/>
    <property type="match status" value="1"/>
</dbReference>
<evidence type="ECO:0000313" key="2">
    <source>
        <dbReference type="EMBL" id="SPY08077.1"/>
    </source>
</evidence>
<dbReference type="SUPFAM" id="SSF56300">
    <property type="entry name" value="Metallo-dependent phosphatases"/>
    <property type="match status" value="1"/>
</dbReference>
<proteinExistence type="predicted"/>
<organism evidence="2 3">
    <name type="scientific">Oligella urethralis</name>
    <dbReference type="NCBI Taxonomy" id="90245"/>
    <lineage>
        <taxon>Bacteria</taxon>
        <taxon>Pseudomonadati</taxon>
        <taxon>Pseudomonadota</taxon>
        <taxon>Betaproteobacteria</taxon>
        <taxon>Burkholderiales</taxon>
        <taxon>Alcaligenaceae</taxon>
        <taxon>Oligella</taxon>
    </lineage>
</organism>
<dbReference type="InterPro" id="IPR029052">
    <property type="entry name" value="Metallo-depent_PP-like"/>
</dbReference>
<name>A0A2X1ULV0_9BURK</name>
<dbReference type="Proteomes" id="UP000250242">
    <property type="component" value="Unassembled WGS sequence"/>
</dbReference>
<protein>
    <submittedName>
        <fullName evidence="2">Uncharacterized protein conserved in bacteria</fullName>
    </submittedName>
</protein>
<dbReference type="InterPro" id="IPR004843">
    <property type="entry name" value="Calcineurin-like_PHP"/>
</dbReference>
<dbReference type="GO" id="GO:0016787">
    <property type="term" value="F:hydrolase activity"/>
    <property type="evidence" value="ECO:0007669"/>
    <property type="project" value="InterPro"/>
</dbReference>
<dbReference type="EMBL" id="UATH01000001">
    <property type="protein sequence ID" value="SPY08077.1"/>
    <property type="molecule type" value="Genomic_DNA"/>
</dbReference>
<accession>A0A2X1ULV0</accession>
<dbReference type="Gene3D" id="3.60.21.10">
    <property type="match status" value="1"/>
</dbReference>
<reference evidence="2 3" key="1">
    <citation type="submission" date="2018-06" db="EMBL/GenBank/DDBJ databases">
        <authorList>
            <consortium name="Pathogen Informatics"/>
            <person name="Doyle S."/>
        </authorList>
    </citation>
    <scope>NUCLEOTIDE SEQUENCE [LARGE SCALE GENOMIC DNA]</scope>
    <source>
        <strain evidence="2 3">NCTC11009</strain>
    </source>
</reference>